<accession>A0ABZ2XFI6</accession>
<organism evidence="1 2">
    <name type="scientific">Azonexus hydrophilus</name>
    <dbReference type="NCBI Taxonomy" id="418702"/>
    <lineage>
        <taxon>Bacteria</taxon>
        <taxon>Pseudomonadati</taxon>
        <taxon>Pseudomonadota</taxon>
        <taxon>Betaproteobacteria</taxon>
        <taxon>Rhodocyclales</taxon>
        <taxon>Azonexaceae</taxon>
        <taxon>Azonexus</taxon>
    </lineage>
</organism>
<evidence type="ECO:0000313" key="2">
    <source>
        <dbReference type="Proteomes" id="UP001479520"/>
    </source>
</evidence>
<gene>
    <name evidence="1" type="ORF">AADV58_11555</name>
</gene>
<dbReference type="EMBL" id="CP151406">
    <property type="protein sequence ID" value="WZJ20589.1"/>
    <property type="molecule type" value="Genomic_DNA"/>
</dbReference>
<sequence>MTAEVEVSIPKELLTKILKSVTPEAVLVGGQSLAFWVSYYGIQLPEEFQVGAISDDADFLGGRADLAAIAKSVASTPEYTSLKVISSLVGQVKIPVSKLEYVNVDVLHKLVGLNSGDVRERATRVTVDNVDFLVMHPFDVFVSRIENLAVLAEKQNSQGVEQAKLGVLVARHFIEEIARNPDNGQKHALRLIERVVKLAKKGHGRKVTRDFGIDFRGAVPGYSITSEKFKEIRYPQILAELRPVASGSVDVITRAAFPSAG</sequence>
<reference evidence="1 2" key="1">
    <citation type="submission" date="2024-04" db="EMBL/GenBank/DDBJ databases">
        <title>Dissimilatory iodate-reducing microorganisms contribute to the enrichment of iodine in groundwater.</title>
        <authorList>
            <person name="Jiang Z."/>
        </authorList>
    </citation>
    <scope>NUCLEOTIDE SEQUENCE [LARGE SCALE GENOMIC DNA]</scope>
    <source>
        <strain evidence="1 2">NCP973</strain>
    </source>
</reference>
<proteinExistence type="predicted"/>
<protein>
    <recommendedName>
        <fullName evidence="3">Nucleotidyl transferase AbiEii/AbiGii toxin family protein</fullName>
    </recommendedName>
</protein>
<evidence type="ECO:0008006" key="3">
    <source>
        <dbReference type="Google" id="ProtNLM"/>
    </source>
</evidence>
<dbReference type="RefSeq" id="WP_341743262.1">
    <property type="nucleotide sequence ID" value="NZ_CP151406.1"/>
</dbReference>
<evidence type="ECO:0000313" key="1">
    <source>
        <dbReference type="EMBL" id="WZJ20589.1"/>
    </source>
</evidence>
<keyword evidence="2" id="KW-1185">Reference proteome</keyword>
<dbReference type="Proteomes" id="UP001479520">
    <property type="component" value="Chromosome"/>
</dbReference>
<name>A0ABZ2XFI6_9RHOO</name>